<feature type="compositionally biased region" description="Polar residues" evidence="1">
    <location>
        <begin position="550"/>
        <end position="565"/>
    </location>
</feature>
<feature type="region of interest" description="Disordered" evidence="1">
    <location>
        <begin position="617"/>
        <end position="662"/>
    </location>
</feature>
<reference evidence="3" key="1">
    <citation type="journal article" date="2022" name="Int. J. Mol. Sci.">
        <title>Draft Genome of Tanacetum Coccineum: Genomic Comparison of Closely Related Tanacetum-Family Plants.</title>
        <authorList>
            <person name="Yamashiro T."/>
            <person name="Shiraishi A."/>
            <person name="Nakayama K."/>
            <person name="Satake H."/>
        </authorList>
    </citation>
    <scope>NUCLEOTIDE SEQUENCE</scope>
</reference>
<evidence type="ECO:0000259" key="2">
    <source>
        <dbReference type="Pfam" id="PF25597"/>
    </source>
</evidence>
<feature type="region of interest" description="Disordered" evidence="1">
    <location>
        <begin position="412"/>
        <end position="437"/>
    </location>
</feature>
<dbReference type="Proteomes" id="UP001151760">
    <property type="component" value="Unassembled WGS sequence"/>
</dbReference>
<evidence type="ECO:0000313" key="3">
    <source>
        <dbReference type="EMBL" id="GJS86615.1"/>
    </source>
</evidence>
<feature type="region of interest" description="Disordered" evidence="1">
    <location>
        <begin position="536"/>
        <end position="574"/>
    </location>
</feature>
<accession>A0ABQ4Z9W2</accession>
<comment type="caution">
    <text evidence="3">The sequence shown here is derived from an EMBL/GenBank/DDBJ whole genome shotgun (WGS) entry which is preliminary data.</text>
</comment>
<feature type="domain" description="Retroviral polymerase SH3-like" evidence="2">
    <location>
        <begin position="44"/>
        <end position="87"/>
    </location>
</feature>
<dbReference type="InterPro" id="IPR057670">
    <property type="entry name" value="SH3_retrovirus"/>
</dbReference>
<evidence type="ECO:0000256" key="1">
    <source>
        <dbReference type="SAM" id="MobiDB-lite"/>
    </source>
</evidence>
<proteinExistence type="predicted"/>
<protein>
    <recommendedName>
        <fullName evidence="2">Retroviral polymerase SH3-like domain-containing protein</fullName>
    </recommendedName>
</protein>
<dbReference type="Pfam" id="PF25597">
    <property type="entry name" value="SH3_retrovirus"/>
    <property type="match status" value="1"/>
</dbReference>
<sequence>MDCSRTLMMRLQDYARHDSQLPTLIGQKQFRLLANTFNRVSPLGKFDEKSDEGFLVGYSVNSKAFRVYNLVTKRVEVNLHVNFLEEKPNVQGIGHRWMFDLDYLTDSMNYIPVSVHNQANPAGSKEVIDIDVQTEEAAELMVITSTSLTEATRKAAVSEEIATKKTHSPKLDALALKHLGPVSATEPTSTNPVNTGSINLNTAFEKVNTGNTEAISPSADHEEEVFSDADDDEMPEIRIYDKFKKSPQKPEMEAGFEAMQEYTVCSSRSTSMGIWLITQCAKVIDKRMGLTMMRFLLPVARIEAIRSMSQLPHWFVDPDHPNKGNFNDFSLNAVKRSSSTQGNPQQVLSISWSKLISWQCKNRHCQPLQQLKLNKLLLQIAVDQGNGQIGQEHLLKHKPNQYLHLHLFRHQQPTPTRIPPSTSPPPLYSSPTPTPIPTPTSPLHHHLRRNLQQMSTSMRRQSLSTITSHITSTAPSHMPADELLQTVPKLITRIDSLELDLKQTKLTMGNAIVKLVKKVKKLEGFLKRRNLVLTDSEDEEPEVQGRKSQADPQDSSKQGLVTPPTTKAHAFKGRTREEINPTLLKQPNSLQMFAIFKVKIILVLRRLILLVRHTAGEDKGQREGKAPMLSKETPKKSKDRSNRKKQPMQKHNDGFLTKRRGG</sequence>
<evidence type="ECO:0000313" key="4">
    <source>
        <dbReference type="Proteomes" id="UP001151760"/>
    </source>
</evidence>
<feature type="compositionally biased region" description="Pro residues" evidence="1">
    <location>
        <begin position="416"/>
        <end position="437"/>
    </location>
</feature>
<organism evidence="3 4">
    <name type="scientific">Tanacetum coccineum</name>
    <dbReference type="NCBI Taxonomy" id="301880"/>
    <lineage>
        <taxon>Eukaryota</taxon>
        <taxon>Viridiplantae</taxon>
        <taxon>Streptophyta</taxon>
        <taxon>Embryophyta</taxon>
        <taxon>Tracheophyta</taxon>
        <taxon>Spermatophyta</taxon>
        <taxon>Magnoliopsida</taxon>
        <taxon>eudicotyledons</taxon>
        <taxon>Gunneridae</taxon>
        <taxon>Pentapetalae</taxon>
        <taxon>asterids</taxon>
        <taxon>campanulids</taxon>
        <taxon>Asterales</taxon>
        <taxon>Asteraceae</taxon>
        <taxon>Asteroideae</taxon>
        <taxon>Anthemideae</taxon>
        <taxon>Anthemidinae</taxon>
        <taxon>Tanacetum</taxon>
    </lineage>
</organism>
<keyword evidence="4" id="KW-1185">Reference proteome</keyword>
<dbReference type="EMBL" id="BQNB010011135">
    <property type="protein sequence ID" value="GJS86615.1"/>
    <property type="molecule type" value="Genomic_DNA"/>
</dbReference>
<name>A0ABQ4Z9W2_9ASTR</name>
<reference evidence="3" key="2">
    <citation type="submission" date="2022-01" db="EMBL/GenBank/DDBJ databases">
        <authorList>
            <person name="Yamashiro T."/>
            <person name="Shiraishi A."/>
            <person name="Satake H."/>
            <person name="Nakayama K."/>
        </authorList>
    </citation>
    <scope>NUCLEOTIDE SEQUENCE</scope>
</reference>
<gene>
    <name evidence="3" type="ORF">Tco_0769251</name>
</gene>